<dbReference type="PROSITE" id="PS51318">
    <property type="entry name" value="TAT"/>
    <property type="match status" value="1"/>
</dbReference>
<dbReference type="GO" id="GO:0000166">
    <property type="term" value="F:nucleotide binding"/>
    <property type="evidence" value="ECO:0007669"/>
    <property type="project" value="InterPro"/>
</dbReference>
<evidence type="ECO:0000313" key="3">
    <source>
        <dbReference type="EMBL" id="PXA03958.1"/>
    </source>
</evidence>
<keyword evidence="4" id="KW-1185">Reference proteome</keyword>
<dbReference type="InterPro" id="IPR043906">
    <property type="entry name" value="Gfo/Idh/MocA_OxRdtase_bact_C"/>
</dbReference>
<dbReference type="InterPro" id="IPR036291">
    <property type="entry name" value="NAD(P)-bd_dom_sf"/>
</dbReference>
<dbReference type="AlphaFoldDB" id="A0A317ZJ85"/>
<dbReference type="Gene3D" id="3.30.360.10">
    <property type="entry name" value="Dihydrodipicolinate Reductase, domain 2"/>
    <property type="match status" value="1"/>
</dbReference>
<dbReference type="Proteomes" id="UP000247099">
    <property type="component" value="Unassembled WGS sequence"/>
</dbReference>
<dbReference type="PANTHER" id="PTHR43818">
    <property type="entry name" value="BCDNA.GH03377"/>
    <property type="match status" value="1"/>
</dbReference>
<reference evidence="3 4" key="1">
    <citation type="submission" date="2018-05" db="EMBL/GenBank/DDBJ databases">
        <title>Coraliomargarita sinensis sp. nov., isolated from a marine solar saltern.</title>
        <authorList>
            <person name="Zhou L.Y."/>
        </authorList>
    </citation>
    <scope>NUCLEOTIDE SEQUENCE [LARGE SCALE GENOMIC DNA]</scope>
    <source>
        <strain evidence="3 4">WN38</strain>
    </source>
</reference>
<dbReference type="SUPFAM" id="SSF51735">
    <property type="entry name" value="NAD(P)-binding Rossmann-fold domains"/>
    <property type="match status" value="1"/>
</dbReference>
<dbReference type="InParanoid" id="A0A317ZJ85"/>
<dbReference type="InterPro" id="IPR006311">
    <property type="entry name" value="TAT_signal"/>
</dbReference>
<sequence>MKKNSIQRRDFIRAGAATGAGLMILPTGTLFGDNKPSNRLNVALIGAYGRARAHYGTLKDENVVAICDVNQLNIPFAAKEFPDAKVYEDWRKCLDHPGLDAVLCCTTDHTHAFIANWALNRDLHVYMEKPLAITVNEARTVRETYLQKKHKLATQVGMQRHALPNFNRLRECIHDGVIGDLKEVYVWGNRQIPKPGYLPGGHDVPSTLNWDLWLGPSPEHPFNPEYVSGRPGANCLNWNMYWDFGIGQMGDMGSHTMDLAWNVLDAELPTKVVSKSPEEFNPEVTPVNLTTSLMLPANSWRDEIRCTWFQGGAMPKSPNRWIDLNRIGHGAMFKGEKGFVITDFTKRLILPDGRSGNMSYYKPRPEDELIDDLGNFQKQWTQACKNGKPADTACNFEYSANMIENMCLGLVAFRAGTDLEYDAANGVVTNNAAANQYLTKPYRKGWTLNG</sequence>
<dbReference type="EMBL" id="QHJQ01000006">
    <property type="protein sequence ID" value="PXA03958.1"/>
    <property type="molecule type" value="Genomic_DNA"/>
</dbReference>
<dbReference type="SUPFAM" id="SSF55347">
    <property type="entry name" value="Glyceraldehyde-3-phosphate dehydrogenase-like, C-terminal domain"/>
    <property type="match status" value="1"/>
</dbReference>
<name>A0A317ZJ85_9BACT</name>
<dbReference type="Pfam" id="PF19051">
    <property type="entry name" value="GFO_IDH_MocA_C2"/>
    <property type="match status" value="1"/>
</dbReference>
<dbReference type="RefSeq" id="WP_110131311.1">
    <property type="nucleotide sequence ID" value="NZ_QHJQ01000006.1"/>
</dbReference>
<dbReference type="Pfam" id="PF01408">
    <property type="entry name" value="GFO_IDH_MocA"/>
    <property type="match status" value="1"/>
</dbReference>
<dbReference type="PANTHER" id="PTHR43818:SF10">
    <property type="entry name" value="NADH-DEPENDENT DEHYDROGENASE-RELATED"/>
    <property type="match status" value="1"/>
</dbReference>
<protein>
    <submittedName>
        <fullName evidence="3">Gfo/Idh/MocA family oxidoreductase</fullName>
    </submittedName>
</protein>
<organism evidence="3 4">
    <name type="scientific">Coraliomargarita sinensis</name>
    <dbReference type="NCBI Taxonomy" id="2174842"/>
    <lineage>
        <taxon>Bacteria</taxon>
        <taxon>Pseudomonadati</taxon>
        <taxon>Verrucomicrobiota</taxon>
        <taxon>Opitutia</taxon>
        <taxon>Puniceicoccales</taxon>
        <taxon>Coraliomargaritaceae</taxon>
        <taxon>Coraliomargarita</taxon>
    </lineage>
</organism>
<feature type="domain" description="Gfo/Idh/MocA-like oxidoreductase bacterial type C-terminal" evidence="2">
    <location>
        <begin position="202"/>
        <end position="277"/>
    </location>
</feature>
<dbReference type="Gene3D" id="3.40.50.720">
    <property type="entry name" value="NAD(P)-binding Rossmann-like Domain"/>
    <property type="match status" value="1"/>
</dbReference>
<dbReference type="InterPro" id="IPR000683">
    <property type="entry name" value="Gfo/Idh/MocA-like_OxRdtase_N"/>
</dbReference>
<comment type="caution">
    <text evidence="3">The sequence shown here is derived from an EMBL/GenBank/DDBJ whole genome shotgun (WGS) entry which is preliminary data.</text>
</comment>
<feature type="domain" description="Gfo/Idh/MocA-like oxidoreductase N-terminal" evidence="1">
    <location>
        <begin position="40"/>
        <end position="151"/>
    </location>
</feature>
<evidence type="ECO:0000259" key="1">
    <source>
        <dbReference type="Pfam" id="PF01408"/>
    </source>
</evidence>
<dbReference type="OrthoDB" id="179055at2"/>
<evidence type="ECO:0000313" key="4">
    <source>
        <dbReference type="Proteomes" id="UP000247099"/>
    </source>
</evidence>
<accession>A0A317ZJ85</accession>
<dbReference type="InterPro" id="IPR050463">
    <property type="entry name" value="Gfo/Idh/MocA_oxidrdct_glycsds"/>
</dbReference>
<gene>
    <name evidence="3" type="ORF">DDZ13_09990</name>
</gene>
<evidence type="ECO:0000259" key="2">
    <source>
        <dbReference type="Pfam" id="PF19051"/>
    </source>
</evidence>
<proteinExistence type="predicted"/>